<keyword evidence="8" id="KW-1185">Reference proteome</keyword>
<dbReference type="OrthoDB" id="185373at2759"/>
<evidence type="ECO:0000256" key="5">
    <source>
        <dbReference type="PROSITE-ProRule" id="PRU00708"/>
    </source>
</evidence>
<keyword evidence="2" id="KW-0677">Repeat</keyword>
<feature type="repeat" description="PPR" evidence="5">
    <location>
        <begin position="134"/>
        <end position="168"/>
    </location>
</feature>
<dbReference type="InterPro" id="IPR057027">
    <property type="entry name" value="TPR_mt"/>
</dbReference>
<dbReference type="EMBL" id="JAABOA010000926">
    <property type="protein sequence ID" value="KAF9582789.1"/>
    <property type="molecule type" value="Genomic_DNA"/>
</dbReference>
<dbReference type="NCBIfam" id="TIGR00756">
    <property type="entry name" value="PPR"/>
    <property type="match status" value="2"/>
</dbReference>
<evidence type="ECO:0000256" key="3">
    <source>
        <dbReference type="ARBA" id="ARBA00044493"/>
    </source>
</evidence>
<evidence type="ECO:0000313" key="7">
    <source>
        <dbReference type="EMBL" id="KAF9582789.1"/>
    </source>
</evidence>
<evidence type="ECO:0000313" key="8">
    <source>
        <dbReference type="Proteomes" id="UP000780801"/>
    </source>
</evidence>
<dbReference type="InterPro" id="IPR011990">
    <property type="entry name" value="TPR-like_helical_dom_sf"/>
</dbReference>
<dbReference type="PANTHER" id="PTHR47447:SF24">
    <property type="entry name" value="PENTATRICOPEPTIDE REPEAT-CONTAINING PROTEIN"/>
    <property type="match status" value="1"/>
</dbReference>
<dbReference type="Proteomes" id="UP000780801">
    <property type="component" value="Unassembled WGS sequence"/>
</dbReference>
<evidence type="ECO:0000259" key="6">
    <source>
        <dbReference type="Pfam" id="PF23276"/>
    </source>
</evidence>
<dbReference type="PROSITE" id="PS51375">
    <property type="entry name" value="PPR"/>
    <property type="match status" value="4"/>
</dbReference>
<evidence type="ECO:0000256" key="4">
    <source>
        <dbReference type="ARBA" id="ARBA00044511"/>
    </source>
</evidence>
<organism evidence="7 8">
    <name type="scientific">Lunasporangiospora selenospora</name>
    <dbReference type="NCBI Taxonomy" id="979761"/>
    <lineage>
        <taxon>Eukaryota</taxon>
        <taxon>Fungi</taxon>
        <taxon>Fungi incertae sedis</taxon>
        <taxon>Mucoromycota</taxon>
        <taxon>Mortierellomycotina</taxon>
        <taxon>Mortierellomycetes</taxon>
        <taxon>Mortierellales</taxon>
        <taxon>Mortierellaceae</taxon>
        <taxon>Lunasporangiospora</taxon>
    </lineage>
</organism>
<comment type="function">
    <text evidence="3">Regulates mitochondrial small subunit maturation by controlling 15S rRNA 5'-end processing. Localizes to the 5' precursor of the 15S rRNA in a position that is subsequently occupied by mS47 in the mature yeast mtSSU. Uses structure and sequence-specific RNA recognition, binding to a single-stranded region of the precursor and specifically recognizing bases -6 to -1. The exchange of Ccm1 for mS47 is coupled to the irreversible removal of precursor rRNA that is accompanied by conformational changes of the mitoribosomal proteins uS5m and mS26. These conformational changes signal completion of 5'-end rRNA processing through protection of the mature 5'-end of the 15S rRNA and stabilization of mS47. The removal of the 5' precursor together with the dissociation of Ccm1 may be catalyzed by the 5'-3' exoribonuclease Pet127. Involved in the specific removal of group I introns in mitochondrial encoded transcripts.</text>
</comment>
<dbReference type="PANTHER" id="PTHR47447">
    <property type="entry name" value="OS03G0856100 PROTEIN"/>
    <property type="match status" value="1"/>
</dbReference>
<comment type="subunit">
    <text evidence="4">Binds to mitochondrial small subunit 15S rRNA.</text>
</comment>
<accession>A0A9P6KEP5</accession>
<comment type="similarity">
    <text evidence="1">Belongs to the CCM1 family.</text>
</comment>
<reference evidence="7" key="1">
    <citation type="journal article" date="2020" name="Fungal Divers.">
        <title>Resolving the Mortierellaceae phylogeny through synthesis of multi-gene phylogenetics and phylogenomics.</title>
        <authorList>
            <person name="Vandepol N."/>
            <person name="Liber J."/>
            <person name="Desiro A."/>
            <person name="Na H."/>
            <person name="Kennedy M."/>
            <person name="Barry K."/>
            <person name="Grigoriev I.V."/>
            <person name="Miller A.N."/>
            <person name="O'Donnell K."/>
            <person name="Stajich J.E."/>
            <person name="Bonito G."/>
        </authorList>
    </citation>
    <scope>NUCLEOTIDE SEQUENCE</scope>
    <source>
        <strain evidence="7">KOD1015</strain>
    </source>
</reference>
<dbReference type="Gene3D" id="1.25.40.10">
    <property type="entry name" value="Tetratricopeptide repeat domain"/>
    <property type="match status" value="3"/>
</dbReference>
<name>A0A9P6KEP5_9FUNG</name>
<feature type="repeat" description="PPR" evidence="5">
    <location>
        <begin position="467"/>
        <end position="501"/>
    </location>
</feature>
<comment type="caution">
    <text evidence="7">The sequence shown here is derived from an EMBL/GenBank/DDBJ whole genome shotgun (WGS) entry which is preliminary data.</text>
</comment>
<feature type="repeat" description="PPR" evidence="5">
    <location>
        <begin position="432"/>
        <end position="466"/>
    </location>
</feature>
<dbReference type="Pfam" id="PF13812">
    <property type="entry name" value="PPR_3"/>
    <property type="match status" value="1"/>
</dbReference>
<dbReference type="PROSITE" id="PS51257">
    <property type="entry name" value="PROKAR_LIPOPROTEIN"/>
    <property type="match status" value="1"/>
</dbReference>
<feature type="domain" description="Pentatricopeptide repeat-containing protein-mitochondrial" evidence="6">
    <location>
        <begin position="328"/>
        <end position="458"/>
    </location>
</feature>
<dbReference type="InterPro" id="IPR002885">
    <property type="entry name" value="PPR_rpt"/>
</dbReference>
<protein>
    <recommendedName>
        <fullName evidence="6">Pentatricopeptide repeat-containing protein-mitochondrial domain-containing protein</fullName>
    </recommendedName>
</protein>
<feature type="non-terminal residue" evidence="7">
    <location>
        <position position="608"/>
    </location>
</feature>
<dbReference type="AlphaFoldDB" id="A0A9P6KEP5"/>
<gene>
    <name evidence="7" type="ORF">BGW38_010761</name>
</gene>
<dbReference type="Pfam" id="PF13041">
    <property type="entry name" value="PPR_2"/>
    <property type="match status" value="1"/>
</dbReference>
<proteinExistence type="inferred from homology"/>
<dbReference type="Pfam" id="PF01535">
    <property type="entry name" value="PPR"/>
    <property type="match status" value="1"/>
</dbReference>
<dbReference type="Pfam" id="PF23276">
    <property type="entry name" value="TPR_24"/>
    <property type="match status" value="1"/>
</dbReference>
<feature type="repeat" description="PPR" evidence="5">
    <location>
        <begin position="362"/>
        <end position="396"/>
    </location>
</feature>
<sequence length="608" mass="67903">MLPREIGRSVHHYIRPQYRSTHVSSNTLQACFRDIRVRHNHGLSATAVNGHSSTFQARRSPNTFQSIVQLHNKPTPLNMNPTTICQRGIITATYGASPLIKYNRRLAAFSKEPQACLQIFDKCREIYDANIKPDLTTYSILMEAFERNNDAQGVMRILEEMTLVGISPTIGNYNVALRAAAVGGETLLLQKVQELIKDAGLKMSIQSYEIVIQGLCANQELEHALDLIGDMTVAVNKDGLPDENGRPLIDIRPSLTCFQHIIQLALTLHESETAYFVLKMAEVQAGLSRIPSVVYTDVMATAAEDYMINAVEYCWNKGVKELQAQPDEGVCMQVLNCAGHCKSPKLAAEVIQHMGENGMEFHDYHFAPLLQAFSLAGKFKSALNVLSIMRSSGMKPTVLTATSLLKVLDEPGTIDEVMLCMREMFQEGKSIDVVGFNVVIEACGRGKDLTRAMSVFQTATSFGVTPDTDTYNALLTGCINDRNMVEGRKVISMMQQAGVDPNVDTYQSMISLSLTQINYEDAFMYLEEMKSHKVIPAEPIYTSLVRKLARENDPRIKLAVEEMESFGYTIGPNLREYIETGGLSNLEESERRKQIRISQRRRSSYLSQ</sequence>
<evidence type="ECO:0000256" key="2">
    <source>
        <dbReference type="ARBA" id="ARBA00022737"/>
    </source>
</evidence>
<evidence type="ECO:0000256" key="1">
    <source>
        <dbReference type="ARBA" id="ARBA00006192"/>
    </source>
</evidence>